<sequence>MGTLIENEWLKLTKKKSTWIMLGLLVLLTFGITYIVRIGSQGMKANDLFVSLGEMTSFLNLIVVIVAASSVAEEFTRGTIKFLLIRPFTRTQILAAKAINTLLFACLGTVCLLLSSLVASNIFLRAESPLAATEFNGLPAIVVALVYAGTNLLMILFYIALTLFISAVIRSQSLAVGLGVGVLFGSSIINSLMLFALEKYPWLKWNPFNMMNIRDTIPALLGNPQYSMGIDAGLGYWEMAISLLVYSCLIYVITNWLFNKRDVALS</sequence>
<keyword evidence="1" id="KW-1133">Transmembrane helix</keyword>
<reference evidence="2 3" key="1">
    <citation type="submission" date="2017-05" db="EMBL/GenBank/DDBJ databases">
        <title>The Genome Sequence of Enterococcus sp. 8G7_MSG3316.</title>
        <authorList>
            <consortium name="The Broad Institute Genomics Platform"/>
            <consortium name="The Broad Institute Genomic Center for Infectious Diseases"/>
            <person name="Earl A."/>
            <person name="Manson A."/>
            <person name="Schwartman J."/>
            <person name="Gilmore M."/>
            <person name="Abouelleil A."/>
            <person name="Cao P."/>
            <person name="Chapman S."/>
            <person name="Cusick C."/>
            <person name="Shea T."/>
            <person name="Young S."/>
            <person name="Neafsey D."/>
            <person name="Nusbaum C."/>
            <person name="Birren B."/>
        </authorList>
    </citation>
    <scope>NUCLEOTIDE SEQUENCE [LARGE SCALE GENOMIC DNA]</scope>
    <source>
        <strain evidence="2 3">8G7_MSG3316</strain>
    </source>
</reference>
<proteinExistence type="predicted"/>
<dbReference type="PANTHER" id="PTHR37305:SF1">
    <property type="entry name" value="MEMBRANE PROTEIN"/>
    <property type="match status" value="1"/>
</dbReference>
<name>A0A242A685_9ENTE</name>
<dbReference type="RefSeq" id="WP_086274113.1">
    <property type="nucleotide sequence ID" value="NZ_NGKU01000001.1"/>
</dbReference>
<feature type="transmembrane region" description="Helical" evidence="1">
    <location>
        <begin position="236"/>
        <end position="258"/>
    </location>
</feature>
<keyword evidence="3" id="KW-1185">Reference proteome</keyword>
<dbReference type="AlphaFoldDB" id="A0A242A685"/>
<feature type="transmembrane region" description="Helical" evidence="1">
    <location>
        <begin position="48"/>
        <end position="72"/>
    </location>
</feature>
<evidence type="ECO:0000256" key="1">
    <source>
        <dbReference type="SAM" id="Phobius"/>
    </source>
</evidence>
<dbReference type="EMBL" id="NGKU01000001">
    <property type="protein sequence ID" value="OTN76123.1"/>
    <property type="molecule type" value="Genomic_DNA"/>
</dbReference>
<feature type="transmembrane region" description="Helical" evidence="1">
    <location>
        <begin position="19"/>
        <end position="36"/>
    </location>
</feature>
<gene>
    <name evidence="2" type="ORF">A5886_001200</name>
</gene>
<keyword evidence="1" id="KW-0472">Membrane</keyword>
<dbReference type="Proteomes" id="UP000195043">
    <property type="component" value="Unassembled WGS sequence"/>
</dbReference>
<dbReference type="GO" id="GO:0005886">
    <property type="term" value="C:plasma membrane"/>
    <property type="evidence" value="ECO:0007669"/>
    <property type="project" value="UniProtKB-SubCell"/>
</dbReference>
<feature type="transmembrane region" description="Helical" evidence="1">
    <location>
        <begin position="173"/>
        <end position="197"/>
    </location>
</feature>
<accession>A0A242A685</accession>
<feature type="transmembrane region" description="Helical" evidence="1">
    <location>
        <begin position="93"/>
        <end position="118"/>
    </location>
</feature>
<dbReference type="GO" id="GO:0140359">
    <property type="term" value="F:ABC-type transporter activity"/>
    <property type="evidence" value="ECO:0007669"/>
    <property type="project" value="InterPro"/>
</dbReference>
<protein>
    <recommendedName>
        <fullName evidence="4">ABC transporter permease</fullName>
    </recommendedName>
</protein>
<organism evidence="2 3">
    <name type="scientific">Candidatus Enterococcus testudinis</name>
    <dbReference type="NCBI Taxonomy" id="1834191"/>
    <lineage>
        <taxon>Bacteria</taxon>
        <taxon>Bacillati</taxon>
        <taxon>Bacillota</taxon>
        <taxon>Bacilli</taxon>
        <taxon>Lactobacillales</taxon>
        <taxon>Enterococcaceae</taxon>
        <taxon>Enterococcus</taxon>
    </lineage>
</organism>
<dbReference type="PANTHER" id="PTHR37305">
    <property type="entry name" value="INTEGRAL MEMBRANE PROTEIN-RELATED"/>
    <property type="match status" value="1"/>
</dbReference>
<evidence type="ECO:0000313" key="3">
    <source>
        <dbReference type="Proteomes" id="UP000195043"/>
    </source>
</evidence>
<comment type="caution">
    <text evidence="2">The sequence shown here is derived from an EMBL/GenBank/DDBJ whole genome shotgun (WGS) entry which is preliminary data.</text>
</comment>
<evidence type="ECO:0008006" key="4">
    <source>
        <dbReference type="Google" id="ProtNLM"/>
    </source>
</evidence>
<dbReference type="OrthoDB" id="2295852at2"/>
<dbReference type="Pfam" id="PF12679">
    <property type="entry name" value="ABC2_membrane_2"/>
    <property type="match status" value="1"/>
</dbReference>
<dbReference type="STRING" id="1834191.A5886_001200"/>
<evidence type="ECO:0000313" key="2">
    <source>
        <dbReference type="EMBL" id="OTN76123.1"/>
    </source>
</evidence>
<feature type="transmembrane region" description="Helical" evidence="1">
    <location>
        <begin position="138"/>
        <end position="161"/>
    </location>
</feature>
<keyword evidence="1" id="KW-0812">Transmembrane</keyword>